<reference evidence="1 2" key="1">
    <citation type="journal article" date="2015" name="Genome Announc.">
        <title>Complete genome sequences for 35 biothreat assay-relevant bacillus species.</title>
        <authorList>
            <person name="Johnson S.L."/>
            <person name="Daligault H.E."/>
            <person name="Davenport K.W."/>
            <person name="Jaissle J."/>
            <person name="Frey K.G."/>
            <person name="Ladner J.T."/>
            <person name="Broomall S.M."/>
            <person name="Bishop-Lilly K.A."/>
            <person name="Bruce D.C."/>
            <person name="Gibbons H.S."/>
            <person name="Coyne S.R."/>
            <person name="Lo C.C."/>
            <person name="Meincke L."/>
            <person name="Munk A.C."/>
            <person name="Koroleva G.I."/>
            <person name="Rosenzweig C.N."/>
            <person name="Palacios G.F."/>
            <person name="Redden C.L."/>
            <person name="Minogue T.D."/>
            <person name="Chain P.S."/>
        </authorList>
    </citation>
    <scope>NUCLEOTIDE SEQUENCE [LARGE SCALE GENOMIC DNA]</scope>
    <source>
        <strain evidence="2">ATCC 14581 / DSM 32 / JCM 2506 / NBRC 15308 / NCIMB 9376 / NCTC 10342 / NRRL B-14308 / VKM B-512</strain>
        <plasmid evidence="1 2">pBMV_4</plasmid>
    </source>
</reference>
<dbReference type="HOGENOM" id="CLU_096411_2_0_9"/>
<dbReference type="Pfam" id="PF21983">
    <property type="entry name" value="NikA-like"/>
    <property type="match status" value="1"/>
</dbReference>
<dbReference type="GeneID" id="93646124"/>
<organism evidence="1 2">
    <name type="scientific">Priestia megaterium (strain ATCC 14581 / DSM 32 / CCUG 1817 / JCM 2506 / NBRC 15308 / NCIMB 9376 / NCTC 10342 / NRRL B-14308 / VKM B-512 / Ford 19)</name>
    <name type="common">Bacillus megaterium</name>
    <dbReference type="NCBI Taxonomy" id="1348623"/>
    <lineage>
        <taxon>Bacteria</taxon>
        <taxon>Bacillati</taxon>
        <taxon>Bacillota</taxon>
        <taxon>Bacilli</taxon>
        <taxon>Bacillales</taxon>
        <taxon>Bacillaceae</taxon>
        <taxon>Priestia</taxon>
    </lineage>
</organism>
<geneLocation type="plasmid" evidence="1 2">
    <name>pBMV_4</name>
</geneLocation>
<evidence type="ECO:0000313" key="1">
    <source>
        <dbReference type="EMBL" id="AJI20079.1"/>
    </source>
</evidence>
<keyword evidence="1" id="KW-0614">Plasmid</keyword>
<dbReference type="InterPro" id="IPR053842">
    <property type="entry name" value="NikA-like"/>
</dbReference>
<protein>
    <submittedName>
        <fullName evidence="1">Bacterial mobilization family protein</fullName>
    </submittedName>
</protein>
<name>A0A0B6AJU8_PRIM2</name>
<dbReference type="AlphaFoldDB" id="A0A0B6AJU8"/>
<dbReference type="RefSeq" id="WP_034656369.1">
    <property type="nucleotide sequence ID" value="NZ_BCVB01000031.1"/>
</dbReference>
<dbReference type="KEGG" id="bmeg:BG04_6012"/>
<evidence type="ECO:0000313" key="2">
    <source>
        <dbReference type="Proteomes" id="UP000031829"/>
    </source>
</evidence>
<proteinExistence type="predicted"/>
<sequence>MSETKGERRNEPKQVKFRVTEEEFERLSLMADNVGMTVPAFVKAKAQGTRVRQPKINREGALAIAKELRAVGTNVNQIAKWCNARDIEQLNEQEFERLIYNLDEIKKGLAEAWQQLS</sequence>
<accession>A0A0B6AJU8</accession>
<dbReference type="Proteomes" id="UP000031829">
    <property type="component" value="Plasmid pBMV_4"/>
</dbReference>
<dbReference type="EMBL" id="CP009918">
    <property type="protein sequence ID" value="AJI20079.1"/>
    <property type="molecule type" value="Genomic_DNA"/>
</dbReference>
<gene>
    <name evidence="1" type="ORF">BG04_6012</name>
</gene>